<evidence type="ECO:0000256" key="1">
    <source>
        <dbReference type="ARBA" id="ARBA00008535"/>
    </source>
</evidence>
<protein>
    <recommendedName>
        <fullName evidence="3">AIG1-type G domain-containing protein</fullName>
    </recommendedName>
</protein>
<reference evidence="4" key="1">
    <citation type="submission" date="2025-08" db="UniProtKB">
        <authorList>
            <consortium name="Ensembl"/>
        </authorList>
    </citation>
    <scope>IDENTIFICATION</scope>
</reference>
<dbReference type="AlphaFoldDB" id="A0A3Q2NQR4"/>
<dbReference type="InterPro" id="IPR027417">
    <property type="entry name" value="P-loop_NTPase"/>
</dbReference>
<dbReference type="GO" id="GO:0005525">
    <property type="term" value="F:GTP binding"/>
    <property type="evidence" value="ECO:0007669"/>
    <property type="project" value="InterPro"/>
</dbReference>
<evidence type="ECO:0000313" key="4">
    <source>
        <dbReference type="Ensembl" id="ENSFHEP00000001409.1"/>
    </source>
</evidence>
<dbReference type="Pfam" id="PF04548">
    <property type="entry name" value="AIG1"/>
    <property type="match status" value="1"/>
</dbReference>
<accession>A0A3Q2NQR4</accession>
<dbReference type="InterPro" id="IPR006703">
    <property type="entry name" value="G_AIG1"/>
</dbReference>
<keyword evidence="2" id="KW-0547">Nucleotide-binding</keyword>
<sequence length="315" mass="35294">VGKLYVICSVLMKANMFRASVHDNAIIDNGPPARYRLKLEKKKLDGDEAKLIRYTLGKKDPTKPNKTILLVGETGSGKSSFINTFLNYAMGVKEGDKVWYEIVDETVKISGSVTSQVTVYEIYGFEGKTLPYSLTIIDTPGYGDTRGIEKDAVIAQELYDLFRSEKGIHTVDVVGLVMKATDNRLSDRLMYILNSALALFGKDLEKNLVALITHSNGMTPTVALKALQDANIKLAKNKRNQPVHFEFNNCQSTKIAEDTEDFHVQSFADNFLFAYICLFRTYVHTISTSNVQYYSVFLFRPTPPKKIPTPSTLSM</sequence>
<feature type="domain" description="AIG1-type G" evidence="3">
    <location>
        <begin position="66"/>
        <end position="222"/>
    </location>
</feature>
<keyword evidence="5" id="KW-1185">Reference proteome</keyword>
<evidence type="ECO:0000313" key="5">
    <source>
        <dbReference type="Proteomes" id="UP000265000"/>
    </source>
</evidence>
<dbReference type="PANTHER" id="PTHR32046">
    <property type="entry name" value="G DOMAIN-CONTAINING PROTEIN"/>
    <property type="match status" value="1"/>
</dbReference>
<proteinExistence type="inferred from homology"/>
<name>A0A3Q2NQR4_FUNHE</name>
<evidence type="ECO:0000259" key="3">
    <source>
        <dbReference type="Pfam" id="PF04548"/>
    </source>
</evidence>
<evidence type="ECO:0000256" key="2">
    <source>
        <dbReference type="ARBA" id="ARBA00022741"/>
    </source>
</evidence>
<dbReference type="PANTHER" id="PTHR32046:SF11">
    <property type="entry name" value="IMMUNE-ASSOCIATED NUCLEOTIDE-BINDING PROTEIN 10-LIKE"/>
    <property type="match status" value="1"/>
</dbReference>
<dbReference type="Ensembl" id="ENSFHET00000013936.1">
    <property type="protein sequence ID" value="ENSFHEP00000001409.1"/>
    <property type="gene ID" value="ENSFHEG00000002160.1"/>
</dbReference>
<dbReference type="Proteomes" id="UP000265000">
    <property type="component" value="Unplaced"/>
</dbReference>
<comment type="similarity">
    <text evidence="1">Belongs to the TRAFAC class TrmE-Era-EngA-EngB-Septin-like GTPase superfamily. AIG1/Toc34/Toc159-like paraseptin GTPase family. IAN subfamily.</text>
</comment>
<dbReference type="Gene3D" id="3.40.50.300">
    <property type="entry name" value="P-loop containing nucleotide triphosphate hydrolases"/>
    <property type="match status" value="1"/>
</dbReference>
<dbReference type="GeneTree" id="ENSGT00500000044904"/>
<dbReference type="STRING" id="8078.ENSFHEP00000001409"/>
<dbReference type="SUPFAM" id="SSF52540">
    <property type="entry name" value="P-loop containing nucleoside triphosphate hydrolases"/>
    <property type="match status" value="1"/>
</dbReference>
<reference evidence="4" key="2">
    <citation type="submission" date="2025-09" db="UniProtKB">
        <authorList>
            <consortium name="Ensembl"/>
        </authorList>
    </citation>
    <scope>IDENTIFICATION</scope>
</reference>
<organism evidence="4 5">
    <name type="scientific">Fundulus heteroclitus</name>
    <name type="common">Killifish</name>
    <name type="synonym">Mummichog</name>
    <dbReference type="NCBI Taxonomy" id="8078"/>
    <lineage>
        <taxon>Eukaryota</taxon>
        <taxon>Metazoa</taxon>
        <taxon>Chordata</taxon>
        <taxon>Craniata</taxon>
        <taxon>Vertebrata</taxon>
        <taxon>Euteleostomi</taxon>
        <taxon>Actinopterygii</taxon>
        <taxon>Neopterygii</taxon>
        <taxon>Teleostei</taxon>
        <taxon>Neoteleostei</taxon>
        <taxon>Acanthomorphata</taxon>
        <taxon>Ovalentaria</taxon>
        <taxon>Atherinomorphae</taxon>
        <taxon>Cyprinodontiformes</taxon>
        <taxon>Fundulidae</taxon>
        <taxon>Fundulus</taxon>
    </lineage>
</organism>